<reference evidence="3" key="2">
    <citation type="submission" date="2021-02" db="EMBL/GenBank/DDBJ databases">
        <authorList>
            <person name="Kimball J.A."/>
            <person name="Haas M.W."/>
            <person name="Macchietto M."/>
            <person name="Kono T."/>
            <person name="Duquette J."/>
            <person name="Shao M."/>
        </authorList>
    </citation>
    <scope>NUCLEOTIDE SEQUENCE</scope>
    <source>
        <tissue evidence="3">Fresh leaf tissue</tissue>
    </source>
</reference>
<evidence type="ECO:0000313" key="4">
    <source>
        <dbReference type="Proteomes" id="UP000729402"/>
    </source>
</evidence>
<proteinExistence type="predicted"/>
<feature type="chain" id="PRO_5035161159" evidence="2">
    <location>
        <begin position="24"/>
        <end position="164"/>
    </location>
</feature>
<dbReference type="Proteomes" id="UP000729402">
    <property type="component" value="Unassembled WGS sequence"/>
</dbReference>
<comment type="caution">
    <text evidence="3">The sequence shown here is derived from an EMBL/GenBank/DDBJ whole genome shotgun (WGS) entry which is preliminary data.</text>
</comment>
<accession>A0A8J5VUK6</accession>
<evidence type="ECO:0000256" key="1">
    <source>
        <dbReference type="SAM" id="MobiDB-lite"/>
    </source>
</evidence>
<feature type="signal peptide" evidence="2">
    <location>
        <begin position="1"/>
        <end position="23"/>
    </location>
</feature>
<dbReference type="AlphaFoldDB" id="A0A8J5VUK6"/>
<gene>
    <name evidence="3" type="ORF">GUJ93_ZPchr0002g24084</name>
</gene>
<feature type="compositionally biased region" description="Basic residues" evidence="1">
    <location>
        <begin position="138"/>
        <end position="150"/>
    </location>
</feature>
<protein>
    <submittedName>
        <fullName evidence="3">Uncharacterized protein</fullName>
    </submittedName>
</protein>
<dbReference type="EMBL" id="JAAALK010000287">
    <property type="protein sequence ID" value="KAG8056404.1"/>
    <property type="molecule type" value="Genomic_DNA"/>
</dbReference>
<evidence type="ECO:0000256" key="2">
    <source>
        <dbReference type="SAM" id="SignalP"/>
    </source>
</evidence>
<keyword evidence="4" id="KW-1185">Reference proteome</keyword>
<organism evidence="3 4">
    <name type="scientific">Zizania palustris</name>
    <name type="common">Northern wild rice</name>
    <dbReference type="NCBI Taxonomy" id="103762"/>
    <lineage>
        <taxon>Eukaryota</taxon>
        <taxon>Viridiplantae</taxon>
        <taxon>Streptophyta</taxon>
        <taxon>Embryophyta</taxon>
        <taxon>Tracheophyta</taxon>
        <taxon>Spermatophyta</taxon>
        <taxon>Magnoliopsida</taxon>
        <taxon>Liliopsida</taxon>
        <taxon>Poales</taxon>
        <taxon>Poaceae</taxon>
        <taxon>BOP clade</taxon>
        <taxon>Oryzoideae</taxon>
        <taxon>Oryzeae</taxon>
        <taxon>Zizaniinae</taxon>
        <taxon>Zizania</taxon>
    </lineage>
</organism>
<feature type="region of interest" description="Disordered" evidence="1">
    <location>
        <begin position="124"/>
        <end position="164"/>
    </location>
</feature>
<feature type="compositionally biased region" description="Basic and acidic residues" evidence="1">
    <location>
        <begin position="151"/>
        <end position="164"/>
    </location>
</feature>
<name>A0A8J5VUK6_ZIZPA</name>
<reference evidence="3" key="1">
    <citation type="journal article" date="2021" name="bioRxiv">
        <title>Whole Genome Assembly and Annotation of Northern Wild Rice, Zizania palustris L., Supports a Whole Genome Duplication in the Zizania Genus.</title>
        <authorList>
            <person name="Haas M."/>
            <person name="Kono T."/>
            <person name="Macchietto M."/>
            <person name="Millas R."/>
            <person name="McGilp L."/>
            <person name="Shao M."/>
            <person name="Duquette J."/>
            <person name="Hirsch C.N."/>
            <person name="Kimball J."/>
        </authorList>
    </citation>
    <scope>NUCLEOTIDE SEQUENCE</scope>
    <source>
        <tissue evidence="3">Fresh leaf tissue</tissue>
    </source>
</reference>
<sequence length="164" mass="17697">MASQHDMAGAAVVVVFSSCSMLAMPPTALPAAAGTSHYGSDRLRRFNGGHREQPTSSRPWLGATTHRMGGTFAGGVATGRFSNGRLSADFLSEALGCRLPCSVPGPQPQHPPARLGRQLRLGRNGIGQHNSANPGFLRKVRPRRGKKGRRKCLEPRSEYQELQR</sequence>
<evidence type="ECO:0000313" key="3">
    <source>
        <dbReference type="EMBL" id="KAG8056404.1"/>
    </source>
</evidence>
<keyword evidence="2" id="KW-0732">Signal</keyword>